<organism evidence="2">
    <name type="scientific">Eucalyptus grandis</name>
    <name type="common">Flooded gum</name>
    <dbReference type="NCBI Taxonomy" id="71139"/>
    <lineage>
        <taxon>Eukaryota</taxon>
        <taxon>Viridiplantae</taxon>
        <taxon>Streptophyta</taxon>
        <taxon>Embryophyta</taxon>
        <taxon>Tracheophyta</taxon>
        <taxon>Spermatophyta</taxon>
        <taxon>Magnoliopsida</taxon>
        <taxon>eudicotyledons</taxon>
        <taxon>Gunneridae</taxon>
        <taxon>Pentapetalae</taxon>
        <taxon>rosids</taxon>
        <taxon>malvids</taxon>
        <taxon>Myrtales</taxon>
        <taxon>Myrtaceae</taxon>
        <taxon>Myrtoideae</taxon>
        <taxon>Eucalypteae</taxon>
        <taxon>Eucalyptus</taxon>
    </lineage>
</organism>
<feature type="compositionally biased region" description="Basic and acidic residues" evidence="1">
    <location>
        <begin position="106"/>
        <end position="119"/>
    </location>
</feature>
<name>A0A059ASV8_EUCGR</name>
<proteinExistence type="predicted"/>
<reference evidence="2" key="1">
    <citation type="submission" date="2013-07" db="EMBL/GenBank/DDBJ databases">
        <title>The genome of Eucalyptus grandis.</title>
        <authorList>
            <person name="Schmutz J."/>
            <person name="Hayes R."/>
            <person name="Myburg A."/>
            <person name="Tuskan G."/>
            <person name="Grattapaglia D."/>
            <person name="Rokhsar D.S."/>
        </authorList>
    </citation>
    <scope>NUCLEOTIDE SEQUENCE</scope>
    <source>
        <tissue evidence="2">Leaf extractions</tissue>
    </source>
</reference>
<dbReference type="InParanoid" id="A0A059ASV8"/>
<gene>
    <name evidence="2" type="ORF">EUGRSUZ_I02525</name>
</gene>
<dbReference type="EMBL" id="KK198761">
    <property type="protein sequence ID" value="KCW56864.1"/>
    <property type="molecule type" value="Genomic_DNA"/>
</dbReference>
<dbReference type="Gramene" id="KCW56864">
    <property type="protein sequence ID" value="KCW56864"/>
    <property type="gene ID" value="EUGRSUZ_I02525"/>
</dbReference>
<evidence type="ECO:0000256" key="1">
    <source>
        <dbReference type="SAM" id="MobiDB-lite"/>
    </source>
</evidence>
<evidence type="ECO:0000313" key="2">
    <source>
        <dbReference type="EMBL" id="KCW56864.1"/>
    </source>
</evidence>
<accession>A0A059ASV8</accession>
<dbReference type="AlphaFoldDB" id="A0A059ASV8"/>
<feature type="region of interest" description="Disordered" evidence="1">
    <location>
        <begin position="98"/>
        <end position="119"/>
    </location>
</feature>
<protein>
    <submittedName>
        <fullName evidence="2">Uncharacterized protein</fullName>
    </submittedName>
</protein>
<sequence>MDLAVKVHGHRQALNLEVCSVRARLRQESSTDLEVLRLPCSSMADASRSGLGHASSTVAAEALDLDATMAPDLVQRKTKTMEWLGLYAQQCWPGHGAGNGGGAMEVKLRGGGDGGEERN</sequence>